<dbReference type="InterPro" id="IPR051615">
    <property type="entry name" value="Transcr_Regulatory_Elem"/>
</dbReference>
<dbReference type="GO" id="GO:0003677">
    <property type="term" value="F:DNA binding"/>
    <property type="evidence" value="ECO:0007669"/>
    <property type="project" value="UniProtKB-KW"/>
</dbReference>
<keyword evidence="11" id="KW-1185">Reference proteome</keyword>
<evidence type="ECO:0000256" key="2">
    <source>
        <dbReference type="ARBA" id="ARBA00022723"/>
    </source>
</evidence>
<keyword evidence="6" id="KW-0804">Transcription</keyword>
<dbReference type="CDD" id="cd12148">
    <property type="entry name" value="fungal_TF_MHR"/>
    <property type="match status" value="1"/>
</dbReference>
<dbReference type="InterPro" id="IPR007219">
    <property type="entry name" value="XnlR_reg_dom"/>
</dbReference>
<organism evidence="10 11">
    <name type="scientific">Mycena albidolilacea</name>
    <dbReference type="NCBI Taxonomy" id="1033008"/>
    <lineage>
        <taxon>Eukaryota</taxon>
        <taxon>Fungi</taxon>
        <taxon>Dikarya</taxon>
        <taxon>Basidiomycota</taxon>
        <taxon>Agaricomycotina</taxon>
        <taxon>Agaricomycetes</taxon>
        <taxon>Agaricomycetidae</taxon>
        <taxon>Agaricales</taxon>
        <taxon>Marasmiineae</taxon>
        <taxon>Mycenaceae</taxon>
        <taxon>Mycena</taxon>
    </lineage>
</organism>
<evidence type="ECO:0000256" key="6">
    <source>
        <dbReference type="ARBA" id="ARBA00023163"/>
    </source>
</evidence>
<evidence type="ECO:0000256" key="8">
    <source>
        <dbReference type="SAM" id="MobiDB-lite"/>
    </source>
</evidence>
<dbReference type="PANTHER" id="PTHR31313">
    <property type="entry name" value="TY1 ENHANCER ACTIVATOR"/>
    <property type="match status" value="1"/>
</dbReference>
<dbReference type="EMBL" id="JARIHO010000029">
    <property type="protein sequence ID" value="KAJ7337433.1"/>
    <property type="molecule type" value="Genomic_DNA"/>
</dbReference>
<dbReference type="GO" id="GO:0005634">
    <property type="term" value="C:nucleus"/>
    <property type="evidence" value="ECO:0007669"/>
    <property type="project" value="UniProtKB-SubCell"/>
</dbReference>
<evidence type="ECO:0000256" key="1">
    <source>
        <dbReference type="ARBA" id="ARBA00004123"/>
    </source>
</evidence>
<comment type="caution">
    <text evidence="10">The sequence shown here is derived from an EMBL/GenBank/DDBJ whole genome shotgun (WGS) entry which is preliminary data.</text>
</comment>
<dbReference type="PANTHER" id="PTHR31313:SF81">
    <property type="entry name" value="TY1 ENHANCER ACTIVATOR"/>
    <property type="match status" value="1"/>
</dbReference>
<keyword evidence="2" id="KW-0479">Metal-binding</keyword>
<evidence type="ECO:0000256" key="4">
    <source>
        <dbReference type="ARBA" id="ARBA00023015"/>
    </source>
</evidence>
<dbReference type="CDD" id="cd00067">
    <property type="entry name" value="GAL4"/>
    <property type="match status" value="1"/>
</dbReference>
<evidence type="ECO:0000256" key="7">
    <source>
        <dbReference type="ARBA" id="ARBA00023242"/>
    </source>
</evidence>
<accession>A0AAD6ZU43</accession>
<dbReference type="PROSITE" id="PS50048">
    <property type="entry name" value="ZN2_CY6_FUNGAL_2"/>
    <property type="match status" value="1"/>
</dbReference>
<dbReference type="Pfam" id="PF00172">
    <property type="entry name" value="Zn_clus"/>
    <property type="match status" value="1"/>
</dbReference>
<dbReference type="Pfam" id="PF04082">
    <property type="entry name" value="Fungal_trans"/>
    <property type="match status" value="1"/>
</dbReference>
<protein>
    <recommendedName>
        <fullName evidence="9">Zn(2)-C6 fungal-type domain-containing protein</fullName>
    </recommendedName>
</protein>
<dbReference type="InterPro" id="IPR036864">
    <property type="entry name" value="Zn2-C6_fun-type_DNA-bd_sf"/>
</dbReference>
<dbReference type="AlphaFoldDB" id="A0AAD6ZU43"/>
<name>A0AAD6ZU43_9AGAR</name>
<dbReference type="Gene3D" id="4.10.240.10">
    <property type="entry name" value="Zn(2)-C6 fungal-type DNA-binding domain"/>
    <property type="match status" value="1"/>
</dbReference>
<keyword evidence="4" id="KW-0805">Transcription regulation</keyword>
<dbReference type="SUPFAM" id="SSF57701">
    <property type="entry name" value="Zn2/Cys6 DNA-binding domain"/>
    <property type="match status" value="1"/>
</dbReference>
<dbReference type="SMART" id="SM00066">
    <property type="entry name" value="GAL4"/>
    <property type="match status" value="1"/>
</dbReference>
<keyword evidence="7" id="KW-0539">Nucleus</keyword>
<keyword evidence="5" id="KW-0238">DNA-binding</keyword>
<dbReference type="PROSITE" id="PS00463">
    <property type="entry name" value="ZN2_CY6_FUNGAL_1"/>
    <property type="match status" value="1"/>
</dbReference>
<reference evidence="10" key="1">
    <citation type="submission" date="2023-03" db="EMBL/GenBank/DDBJ databases">
        <title>Massive genome expansion in bonnet fungi (Mycena s.s.) driven by repeated elements and novel gene families across ecological guilds.</title>
        <authorList>
            <consortium name="Lawrence Berkeley National Laboratory"/>
            <person name="Harder C.B."/>
            <person name="Miyauchi S."/>
            <person name="Viragh M."/>
            <person name="Kuo A."/>
            <person name="Thoen E."/>
            <person name="Andreopoulos B."/>
            <person name="Lu D."/>
            <person name="Skrede I."/>
            <person name="Drula E."/>
            <person name="Henrissat B."/>
            <person name="Morin E."/>
            <person name="Kohler A."/>
            <person name="Barry K."/>
            <person name="LaButti K."/>
            <person name="Morin E."/>
            <person name="Salamov A."/>
            <person name="Lipzen A."/>
            <person name="Mereny Z."/>
            <person name="Hegedus B."/>
            <person name="Baldrian P."/>
            <person name="Stursova M."/>
            <person name="Weitz H."/>
            <person name="Taylor A."/>
            <person name="Grigoriev I.V."/>
            <person name="Nagy L.G."/>
            <person name="Martin F."/>
            <person name="Kauserud H."/>
        </authorList>
    </citation>
    <scope>NUCLEOTIDE SEQUENCE</scope>
    <source>
        <strain evidence="10">CBHHK002</strain>
    </source>
</reference>
<dbReference type="GO" id="GO:0006351">
    <property type="term" value="P:DNA-templated transcription"/>
    <property type="evidence" value="ECO:0007669"/>
    <property type="project" value="InterPro"/>
</dbReference>
<evidence type="ECO:0000256" key="5">
    <source>
        <dbReference type="ARBA" id="ARBA00023125"/>
    </source>
</evidence>
<comment type="subcellular location">
    <subcellularLocation>
        <location evidence="1">Nucleus</location>
    </subcellularLocation>
</comment>
<evidence type="ECO:0000256" key="3">
    <source>
        <dbReference type="ARBA" id="ARBA00022833"/>
    </source>
</evidence>
<dbReference type="InterPro" id="IPR001138">
    <property type="entry name" value="Zn2Cys6_DnaBD"/>
</dbReference>
<proteinExistence type="predicted"/>
<evidence type="ECO:0000313" key="10">
    <source>
        <dbReference type="EMBL" id="KAJ7337433.1"/>
    </source>
</evidence>
<evidence type="ECO:0000313" key="11">
    <source>
        <dbReference type="Proteomes" id="UP001218218"/>
    </source>
</evidence>
<evidence type="ECO:0000259" key="9">
    <source>
        <dbReference type="PROSITE" id="PS50048"/>
    </source>
</evidence>
<feature type="domain" description="Zn(2)-C6 fungal-type" evidence="9">
    <location>
        <begin position="18"/>
        <end position="50"/>
    </location>
</feature>
<dbReference type="GO" id="GO:0000981">
    <property type="term" value="F:DNA-binding transcription factor activity, RNA polymerase II-specific"/>
    <property type="evidence" value="ECO:0007669"/>
    <property type="project" value="InterPro"/>
</dbReference>
<sequence>MPKGPALPKVRGPYTTQACAVCRSKKAKCDGVKPVCGYCAASARDDECSWGKDDKPGPKARTEAHFEALQKRVDSLQAYVDLLEGTLAKCICQDVSSHLRVRPQPPEEQRGKEQNNSGPDDSDQEIILELTAPMQRLKLDDRLCGLLLHGSTAPFRFCGPSICPLNNKVSLIPVVNDPNASYVLQLDSLDTSQIRPVDWSRHLPPEVALDRKEHDKILDLCFTFFTMWSFRVVPSLFLRDMYRALSTPRSEAPPITPHYSPMLHNAILSLAAVYSDNPAIRDSETRQYFANAAKACLEVDCKKPNLSLMHALTFLGSFYTNEGDRIQAEMFIGMSKSIGTLLGLCIDSTPWVKAGLITQEEMIARNWAYWTMFSLEISWALYYGRDFNGPRHNINGRKVPIPLVDSEMDKFPWYHGPANIPPQPNFLTLILFQSSALFVITSEIIDVVNGLCPAMPPNVKQLNAQILKINVQLYNWKSGLPPQLDITPANRARSTPQRLVLHLVYWWCFIVLHRPFFNRPAQPGPEGGVDHVKLCTRAAENILELFETWQSLYTLRLVPITIVQIVFSAGTVFLLRALQATEGMRIAQGALKTAVAHAEQCIGYLYKAGASWTAAKRTGDILQAILTYRLMPIIARRLAQKNELITSAATASSSSSSLSEMSTLSSAGAPKGPSVLSVAARNPELVTPNWTQSPLNPFAQTQTLSAAFDAECLSPFAAFDNVDMTALLPNVHYFGAHELLGLGVGGDAGSARFSLPEGL</sequence>
<keyword evidence="3" id="KW-0862">Zinc</keyword>
<gene>
    <name evidence="10" type="ORF">DFH08DRAFT_876844</name>
</gene>
<dbReference type="Proteomes" id="UP001218218">
    <property type="component" value="Unassembled WGS sequence"/>
</dbReference>
<feature type="region of interest" description="Disordered" evidence="8">
    <location>
        <begin position="101"/>
        <end position="123"/>
    </location>
</feature>
<dbReference type="GO" id="GO:0008270">
    <property type="term" value="F:zinc ion binding"/>
    <property type="evidence" value="ECO:0007669"/>
    <property type="project" value="InterPro"/>
</dbReference>